<dbReference type="PANTHER" id="PTHR48063:SF98">
    <property type="entry name" value="LRR RECEPTOR-LIKE SERINE_THREONINE-PROTEIN KINASE FLS2"/>
    <property type="match status" value="1"/>
</dbReference>
<evidence type="ECO:0000256" key="7">
    <source>
        <dbReference type="ARBA" id="ARBA00023136"/>
    </source>
</evidence>
<dbReference type="Pfam" id="PF00560">
    <property type="entry name" value="LRR_1"/>
    <property type="match status" value="3"/>
</dbReference>
<protein>
    <recommendedName>
        <fullName evidence="12">Leucine-rich repeat-containing N-terminal plant-type domain-containing protein</fullName>
    </recommendedName>
</protein>
<sequence>MAFWSFELAEPRHEYVDLSKASDWFQVTNTLPSMLVELHMSGCELNQIPVGVANMTRLKVVNLRWNIIWGTIPQWLYTCSNLESLSLYLILLRGEISSSIGNLTAIVYFDLSANQIHGKMPNSLGNLCKLTVLDLSRNYFNGSVSEILGNLSANQIEGKMPNSLGNLCKLTVLDLSRNYFNGSVSEILGSLSGCSSGQMESLELSTNDFSGPLSDQLGNFRHLSLSLLFRIIQYQVQF</sequence>
<keyword evidence="6" id="KW-1133">Transmembrane helix</keyword>
<evidence type="ECO:0008006" key="12">
    <source>
        <dbReference type="Google" id="ProtNLM"/>
    </source>
</evidence>
<evidence type="ECO:0000256" key="1">
    <source>
        <dbReference type="ARBA" id="ARBA00004479"/>
    </source>
</evidence>
<evidence type="ECO:0000256" key="3">
    <source>
        <dbReference type="ARBA" id="ARBA00022692"/>
    </source>
</evidence>
<dbReference type="InterPro" id="IPR046956">
    <property type="entry name" value="RLP23-like"/>
</dbReference>
<dbReference type="GO" id="GO:0016020">
    <property type="term" value="C:membrane"/>
    <property type="evidence" value="ECO:0007669"/>
    <property type="project" value="UniProtKB-SubCell"/>
</dbReference>
<keyword evidence="8" id="KW-0675">Receptor</keyword>
<dbReference type="EMBL" id="CAEKKB010000001">
    <property type="protein sequence ID" value="CAB4292173.1"/>
    <property type="molecule type" value="Genomic_DNA"/>
</dbReference>
<evidence type="ECO:0000313" key="11">
    <source>
        <dbReference type="Proteomes" id="UP000507245"/>
    </source>
</evidence>
<evidence type="ECO:0000256" key="2">
    <source>
        <dbReference type="ARBA" id="ARBA00022614"/>
    </source>
</evidence>
<dbReference type="InterPro" id="IPR001611">
    <property type="entry name" value="Leu-rich_rpt"/>
</dbReference>
<keyword evidence="5" id="KW-0677">Repeat</keyword>
<dbReference type="AlphaFoldDB" id="A0A6J5VV03"/>
<evidence type="ECO:0000256" key="4">
    <source>
        <dbReference type="ARBA" id="ARBA00022729"/>
    </source>
</evidence>
<evidence type="ECO:0000256" key="5">
    <source>
        <dbReference type="ARBA" id="ARBA00022737"/>
    </source>
</evidence>
<accession>A0A6J5VV03</accession>
<dbReference type="Gene3D" id="3.80.10.10">
    <property type="entry name" value="Ribonuclease Inhibitor"/>
    <property type="match status" value="1"/>
</dbReference>
<keyword evidence="11" id="KW-1185">Reference proteome</keyword>
<keyword evidence="7" id="KW-0472">Membrane</keyword>
<proteinExistence type="predicted"/>
<evidence type="ECO:0000256" key="8">
    <source>
        <dbReference type="ARBA" id="ARBA00023170"/>
    </source>
</evidence>
<organism evidence="10 11">
    <name type="scientific">Prunus armeniaca</name>
    <name type="common">Apricot</name>
    <name type="synonym">Armeniaca vulgaris</name>
    <dbReference type="NCBI Taxonomy" id="36596"/>
    <lineage>
        <taxon>Eukaryota</taxon>
        <taxon>Viridiplantae</taxon>
        <taxon>Streptophyta</taxon>
        <taxon>Embryophyta</taxon>
        <taxon>Tracheophyta</taxon>
        <taxon>Spermatophyta</taxon>
        <taxon>Magnoliopsida</taxon>
        <taxon>eudicotyledons</taxon>
        <taxon>Gunneridae</taxon>
        <taxon>Pentapetalae</taxon>
        <taxon>rosids</taxon>
        <taxon>fabids</taxon>
        <taxon>Rosales</taxon>
        <taxon>Rosaceae</taxon>
        <taxon>Amygdaloideae</taxon>
        <taxon>Amygdaleae</taxon>
        <taxon>Prunus</taxon>
    </lineage>
</organism>
<dbReference type="PANTHER" id="PTHR48063">
    <property type="entry name" value="LRR RECEPTOR-LIKE KINASE"/>
    <property type="match status" value="1"/>
</dbReference>
<keyword evidence="4" id="KW-0732">Signal</keyword>
<dbReference type="InterPro" id="IPR032675">
    <property type="entry name" value="LRR_dom_sf"/>
</dbReference>
<evidence type="ECO:0000313" key="10">
    <source>
        <dbReference type="EMBL" id="CAB4292173.1"/>
    </source>
</evidence>
<dbReference type="Proteomes" id="UP000507245">
    <property type="component" value="Unassembled WGS sequence"/>
</dbReference>
<keyword evidence="2" id="KW-0433">Leucine-rich repeat</keyword>
<reference evidence="11" key="1">
    <citation type="journal article" date="2020" name="Genome Biol.">
        <title>Gamete binning: chromosome-level and haplotype-resolved genome assembly enabled by high-throughput single-cell sequencing of gamete genomes.</title>
        <authorList>
            <person name="Campoy J.A."/>
            <person name="Sun H."/>
            <person name="Goel M."/>
            <person name="Jiao W.-B."/>
            <person name="Folz-Donahue K."/>
            <person name="Wang N."/>
            <person name="Rubio M."/>
            <person name="Liu C."/>
            <person name="Kukat C."/>
            <person name="Ruiz D."/>
            <person name="Huettel B."/>
            <person name="Schneeberger K."/>
        </authorList>
    </citation>
    <scope>NUCLEOTIDE SEQUENCE [LARGE SCALE GENOMIC DNA]</scope>
    <source>
        <strain evidence="11">cv. Rojo Pasion</strain>
    </source>
</reference>
<dbReference type="SUPFAM" id="SSF52058">
    <property type="entry name" value="L domain-like"/>
    <property type="match status" value="1"/>
</dbReference>
<dbReference type="FunFam" id="3.80.10.10:FF:000041">
    <property type="entry name" value="LRR receptor-like serine/threonine-protein kinase ERECTA"/>
    <property type="match status" value="1"/>
</dbReference>
<evidence type="ECO:0000256" key="9">
    <source>
        <dbReference type="ARBA" id="ARBA00023180"/>
    </source>
</evidence>
<name>A0A6J5VV03_PRUAR</name>
<evidence type="ECO:0000256" key="6">
    <source>
        <dbReference type="ARBA" id="ARBA00022989"/>
    </source>
</evidence>
<gene>
    <name evidence="10" type="ORF">ORAREDHAP_LOCUS320</name>
</gene>
<keyword evidence="3" id="KW-0812">Transmembrane</keyword>
<dbReference type="OrthoDB" id="1909482at2759"/>
<keyword evidence="9" id="KW-0325">Glycoprotein</keyword>
<comment type="subcellular location">
    <subcellularLocation>
        <location evidence="1">Membrane</location>
        <topology evidence="1">Single-pass type I membrane protein</topology>
    </subcellularLocation>
</comment>